<proteinExistence type="predicted"/>
<dbReference type="EMBL" id="CAKKNE010000004">
    <property type="protein sequence ID" value="CAH0373437.1"/>
    <property type="molecule type" value="Genomic_DNA"/>
</dbReference>
<gene>
    <name evidence="2" type="ORF">PECAL_4P06340</name>
</gene>
<sequence>MSGLFVELYENRHRDGKVVSLSSLESARDGAADVVTPPEPSRVLRERRSFAGLEPLATAARGRPSYATVEPLLERLYPRTFEWSRQAADGATITEQAPLFGDLIDAVKWYADRKEGDAGEPPDFAPGTNARRRTLPKTPPTRHGRSSRLLSAMSFRSTRSLAAASVGSGSSRSATSSRKSYLG</sequence>
<dbReference type="Proteomes" id="UP000789595">
    <property type="component" value="Unassembled WGS sequence"/>
</dbReference>
<name>A0A8J2STK7_9STRA</name>
<feature type="compositionally biased region" description="Low complexity" evidence="1">
    <location>
        <begin position="159"/>
        <end position="183"/>
    </location>
</feature>
<accession>A0A8J2STK7</accession>
<feature type="compositionally biased region" description="Basic residues" evidence="1">
    <location>
        <begin position="130"/>
        <end position="146"/>
    </location>
</feature>
<dbReference type="AlphaFoldDB" id="A0A8J2STK7"/>
<protein>
    <submittedName>
        <fullName evidence="2">Uncharacterized protein</fullName>
    </submittedName>
</protein>
<reference evidence="2" key="1">
    <citation type="submission" date="2021-11" db="EMBL/GenBank/DDBJ databases">
        <authorList>
            <consortium name="Genoscope - CEA"/>
            <person name="William W."/>
        </authorList>
    </citation>
    <scope>NUCLEOTIDE SEQUENCE</scope>
</reference>
<evidence type="ECO:0000256" key="1">
    <source>
        <dbReference type="SAM" id="MobiDB-lite"/>
    </source>
</evidence>
<evidence type="ECO:0000313" key="2">
    <source>
        <dbReference type="EMBL" id="CAH0373437.1"/>
    </source>
</evidence>
<comment type="caution">
    <text evidence="2">The sequence shown here is derived from an EMBL/GenBank/DDBJ whole genome shotgun (WGS) entry which is preliminary data.</text>
</comment>
<organism evidence="2 3">
    <name type="scientific">Pelagomonas calceolata</name>
    <dbReference type="NCBI Taxonomy" id="35677"/>
    <lineage>
        <taxon>Eukaryota</taxon>
        <taxon>Sar</taxon>
        <taxon>Stramenopiles</taxon>
        <taxon>Ochrophyta</taxon>
        <taxon>Pelagophyceae</taxon>
        <taxon>Pelagomonadales</taxon>
        <taxon>Pelagomonadaceae</taxon>
        <taxon>Pelagomonas</taxon>
    </lineage>
</organism>
<evidence type="ECO:0000313" key="3">
    <source>
        <dbReference type="Proteomes" id="UP000789595"/>
    </source>
</evidence>
<feature type="region of interest" description="Disordered" evidence="1">
    <location>
        <begin position="115"/>
        <end position="183"/>
    </location>
</feature>
<keyword evidence="3" id="KW-1185">Reference proteome</keyword>